<dbReference type="InterPro" id="IPR005532">
    <property type="entry name" value="SUMF_dom"/>
</dbReference>
<dbReference type="PANTHER" id="PTHR23150:SF19">
    <property type="entry name" value="FORMYLGLYCINE-GENERATING ENZYME"/>
    <property type="match status" value="1"/>
</dbReference>
<dbReference type="GO" id="GO:0120147">
    <property type="term" value="F:formylglycine-generating oxidase activity"/>
    <property type="evidence" value="ECO:0007669"/>
    <property type="project" value="TreeGrafter"/>
</dbReference>
<organism evidence="2 3">
    <name type="scientific">Proteiniphilum saccharofermentans</name>
    <dbReference type="NCBI Taxonomy" id="1642647"/>
    <lineage>
        <taxon>Bacteria</taxon>
        <taxon>Pseudomonadati</taxon>
        <taxon>Bacteroidota</taxon>
        <taxon>Bacteroidia</taxon>
        <taxon>Bacteroidales</taxon>
        <taxon>Dysgonomonadaceae</taxon>
        <taxon>Proteiniphilum</taxon>
    </lineage>
</organism>
<dbReference type="STRING" id="1642647.PSM36_0582"/>
<dbReference type="AlphaFoldDB" id="A0A1R3T029"/>
<gene>
    <name evidence="2" type="ORF">PSM36_0582</name>
</gene>
<dbReference type="KEGG" id="psac:PSM36_0582"/>
<name>A0A1R3T029_9BACT</name>
<keyword evidence="2" id="KW-0449">Lipoprotein</keyword>
<dbReference type="InterPro" id="IPR042095">
    <property type="entry name" value="SUMF_sf"/>
</dbReference>
<dbReference type="SUPFAM" id="SSF56436">
    <property type="entry name" value="C-type lectin-like"/>
    <property type="match status" value="1"/>
</dbReference>
<evidence type="ECO:0000313" key="3">
    <source>
        <dbReference type="Proteomes" id="UP000187464"/>
    </source>
</evidence>
<keyword evidence="3" id="KW-1185">Reference proteome</keyword>
<dbReference type="Gene3D" id="3.90.1580.10">
    <property type="entry name" value="paralog of FGE (formylglycine-generating enzyme)"/>
    <property type="match status" value="2"/>
</dbReference>
<dbReference type="RefSeq" id="WP_076928706.1">
    <property type="nucleotide sequence ID" value="NZ_LT605205.1"/>
</dbReference>
<dbReference type="InterPro" id="IPR016187">
    <property type="entry name" value="CTDL_fold"/>
</dbReference>
<accession>A0A1R3T029</accession>
<dbReference type="PANTHER" id="PTHR23150">
    <property type="entry name" value="SULFATASE MODIFYING FACTOR 1, 2"/>
    <property type="match status" value="1"/>
</dbReference>
<feature type="domain" description="Sulfatase-modifying factor enzyme-like" evidence="1">
    <location>
        <begin position="46"/>
        <end position="465"/>
    </location>
</feature>
<evidence type="ECO:0000259" key="1">
    <source>
        <dbReference type="Pfam" id="PF03781"/>
    </source>
</evidence>
<evidence type="ECO:0000313" key="2">
    <source>
        <dbReference type="EMBL" id="SCD19412.1"/>
    </source>
</evidence>
<dbReference type="InterPro" id="IPR051043">
    <property type="entry name" value="Sulfatase_Mod_Factor_Kinase"/>
</dbReference>
<protein>
    <submittedName>
        <fullName evidence="2">Gliding motility-associated lipoprotein GldK</fullName>
    </submittedName>
</protein>
<sequence>MKRYILFVLILIMIASCGRRGIGNSIGGELTGVPVGKVWGEPTPYNMVLVSRGAYIMGPGEIDSLWGFSIPTRGVSVDNFWMDETEITNSQYKQFVYWVRDSIIRERLADPAYAGDDFYKITEDEYGDPVTPRLNWRIPIPWTRNTEEEEAAINSVYTTHPITGEKMLDARQMNFRYEWFDAAEAARRQHRLNPAERTLNSDIIIDPNEIIIISKDTAYIASDGRIVNETITRPLSSLYDFVHTRIVNIYPDTTCWVNDFPNADNERYLRNYFSHPAYAHHPVVGVSWEQATAFCEWRTLFLRRSINKQGVTIEKYRLPTEAEWEMAARNANSDNKYPWDSDATTSESGCFQANFKPGDGAYGADNHLIPAKVRSFKPNNSGLYDMAGNVAEWTSTAYTESGNELMGDLNPEYSYNATTEDPYVLKRKVVKGGSWKDISTFIRSDMRDNEYQNRGRSYIGFRCVRTQVSSGK</sequence>
<dbReference type="EMBL" id="LT605205">
    <property type="protein sequence ID" value="SCD19412.1"/>
    <property type="molecule type" value="Genomic_DNA"/>
</dbReference>
<dbReference type="PROSITE" id="PS51257">
    <property type="entry name" value="PROKAR_LIPOPROTEIN"/>
    <property type="match status" value="1"/>
</dbReference>
<proteinExistence type="predicted"/>
<dbReference type="Proteomes" id="UP000187464">
    <property type="component" value="Chromosome I"/>
</dbReference>
<dbReference type="Pfam" id="PF03781">
    <property type="entry name" value="FGE-sulfatase"/>
    <property type="match status" value="1"/>
</dbReference>
<reference evidence="2 3" key="1">
    <citation type="submission" date="2016-08" db="EMBL/GenBank/DDBJ databases">
        <authorList>
            <person name="Seilhamer J.J."/>
        </authorList>
    </citation>
    <scope>NUCLEOTIDE SEQUENCE [LARGE SCALE GENOMIC DNA]</scope>
    <source>
        <strain evidence="2">M3/6</strain>
    </source>
</reference>